<dbReference type="Gene3D" id="3.40.720.10">
    <property type="entry name" value="Alkaline Phosphatase, subunit A"/>
    <property type="match status" value="1"/>
</dbReference>
<dbReference type="GO" id="GO:0008484">
    <property type="term" value="F:sulfuric ester hydrolase activity"/>
    <property type="evidence" value="ECO:0007669"/>
    <property type="project" value="TreeGrafter"/>
</dbReference>
<sequence>MTKANVLFVTLDQWRADHLGATGNSTIQTPNLDALVGEGVTFLNHYTCIAPCGPSRTTFLTGMYPSNHRSIRNGTPLNHSLTNIALEVRKGGYDPTLWGYTDTTPDPRLLGEDHEAFLTYEGVMPGFTVGQQLPANSIPWLEYLAAKGYEIPGPGYAIYYPDPAYKLPPGRHSLSAPSRFKAEDSETHWLADKLIDGLEKDLDTPFFHHLAFLRPHPPFISPPEYHDLYDPAEMAKPVQAGTRYEMRNLHPAIALMYEAIPQDAFFMEGDGHAVDLDDAATAQIRATYQALITEADHNLGRIIATLKEQGRYDETMIVVTSDHGEQLGDHYLWGKIGFYDESFHIPLIIKPPKSWDVACGRQVSDFTESVDLMPTILDGLELPIPRQCDGHSLMPFLRGETPANWRRAVHWLYDFRDPVSGMPEKMLNLTSSECNLLVHRDAEFKYVHFASLPPLLFDMKNDPDETRNLAEDPDYQGVVLDCVQELLSWRMRYEYGELVNLSASDNGLVGHRLY</sequence>
<evidence type="ECO:0000256" key="2">
    <source>
        <dbReference type="ARBA" id="ARBA00022801"/>
    </source>
</evidence>
<dbReference type="PANTHER" id="PTHR45953">
    <property type="entry name" value="IDURONATE 2-SULFATASE"/>
    <property type="match status" value="1"/>
</dbReference>
<dbReference type="Pfam" id="PF00884">
    <property type="entry name" value="Sulfatase"/>
    <property type="match status" value="1"/>
</dbReference>
<evidence type="ECO:0000256" key="1">
    <source>
        <dbReference type="ARBA" id="ARBA00022723"/>
    </source>
</evidence>
<dbReference type="EMBL" id="WTUW01000009">
    <property type="protein sequence ID" value="MZR31877.1"/>
    <property type="molecule type" value="Genomic_DNA"/>
</dbReference>
<keyword evidence="5" id="KW-1185">Reference proteome</keyword>
<accession>A0A6L8WCL8</accession>
<keyword evidence="2 4" id="KW-0378">Hydrolase</keyword>
<dbReference type="GO" id="GO:0016740">
    <property type="term" value="F:transferase activity"/>
    <property type="evidence" value="ECO:0007669"/>
    <property type="project" value="UniProtKB-KW"/>
</dbReference>
<protein>
    <submittedName>
        <fullName evidence="4">Sulfatase-like hydrolase/transferase</fullName>
    </submittedName>
</protein>
<organism evidence="4 5">
    <name type="scientific">Sneathiella litorea</name>
    <dbReference type="NCBI Taxonomy" id="2606216"/>
    <lineage>
        <taxon>Bacteria</taxon>
        <taxon>Pseudomonadati</taxon>
        <taxon>Pseudomonadota</taxon>
        <taxon>Alphaproteobacteria</taxon>
        <taxon>Sneathiellales</taxon>
        <taxon>Sneathiellaceae</taxon>
        <taxon>Sneathiella</taxon>
    </lineage>
</organism>
<dbReference type="CDD" id="cd16028">
    <property type="entry name" value="PMH"/>
    <property type="match status" value="1"/>
</dbReference>
<gene>
    <name evidence="4" type="ORF">GQE98_14665</name>
</gene>
<proteinExistence type="predicted"/>
<dbReference type="GO" id="GO:0005737">
    <property type="term" value="C:cytoplasm"/>
    <property type="evidence" value="ECO:0007669"/>
    <property type="project" value="TreeGrafter"/>
</dbReference>
<dbReference type="Proteomes" id="UP000476030">
    <property type="component" value="Unassembled WGS sequence"/>
</dbReference>
<name>A0A6L8WCL8_9PROT</name>
<dbReference type="GO" id="GO:0046872">
    <property type="term" value="F:metal ion binding"/>
    <property type="evidence" value="ECO:0007669"/>
    <property type="project" value="UniProtKB-KW"/>
</dbReference>
<evidence type="ECO:0000313" key="5">
    <source>
        <dbReference type="Proteomes" id="UP000476030"/>
    </source>
</evidence>
<keyword evidence="4" id="KW-0808">Transferase</keyword>
<keyword evidence="1" id="KW-0479">Metal-binding</keyword>
<evidence type="ECO:0000313" key="4">
    <source>
        <dbReference type="EMBL" id="MZR31877.1"/>
    </source>
</evidence>
<reference evidence="4 5" key="1">
    <citation type="submission" date="2019-12" db="EMBL/GenBank/DDBJ databases">
        <title>Snethiella sp. nov. sp. isolated from sea sand.</title>
        <authorList>
            <person name="Kim J."/>
            <person name="Jeong S.E."/>
            <person name="Jung H.S."/>
            <person name="Jeon C.O."/>
        </authorList>
    </citation>
    <scope>NUCLEOTIDE SEQUENCE [LARGE SCALE GENOMIC DNA]</scope>
    <source>
        <strain evidence="4 5">DP05</strain>
    </source>
</reference>
<dbReference type="AlphaFoldDB" id="A0A6L8WCL8"/>
<dbReference type="RefSeq" id="WP_161316467.1">
    <property type="nucleotide sequence ID" value="NZ_WTUW01000009.1"/>
</dbReference>
<feature type="domain" description="Sulfatase N-terminal" evidence="3">
    <location>
        <begin position="5"/>
        <end position="378"/>
    </location>
</feature>
<evidence type="ECO:0000259" key="3">
    <source>
        <dbReference type="Pfam" id="PF00884"/>
    </source>
</evidence>
<dbReference type="PANTHER" id="PTHR45953:SF1">
    <property type="entry name" value="IDURONATE 2-SULFATASE"/>
    <property type="match status" value="1"/>
</dbReference>
<dbReference type="SUPFAM" id="SSF53649">
    <property type="entry name" value="Alkaline phosphatase-like"/>
    <property type="match status" value="1"/>
</dbReference>
<comment type="caution">
    <text evidence="4">The sequence shown here is derived from an EMBL/GenBank/DDBJ whole genome shotgun (WGS) entry which is preliminary data.</text>
</comment>
<dbReference type="InterPro" id="IPR017850">
    <property type="entry name" value="Alkaline_phosphatase_core_sf"/>
</dbReference>
<dbReference type="InterPro" id="IPR000917">
    <property type="entry name" value="Sulfatase_N"/>
</dbReference>